<dbReference type="SUPFAM" id="SSF53790">
    <property type="entry name" value="Tetrapyrrole methylase"/>
    <property type="match status" value="1"/>
</dbReference>
<reference evidence="14 15" key="1">
    <citation type="submission" date="2016-12" db="EMBL/GenBank/DDBJ databases">
        <title>Diversity of luminous bacteria.</title>
        <authorList>
            <person name="Yoshizawa S."/>
            <person name="Kogure K."/>
        </authorList>
    </citation>
    <scope>NUCLEOTIDE SEQUENCE [LARGE SCALE GENOMIC DNA]</scope>
    <source>
        <strain evidence="14 15">LC1-200</strain>
    </source>
</reference>
<evidence type="ECO:0000256" key="6">
    <source>
        <dbReference type="ARBA" id="ARBA00022691"/>
    </source>
</evidence>
<dbReference type="PANTHER" id="PTHR45790:SF1">
    <property type="entry name" value="SIROHEME SYNTHASE"/>
    <property type="match status" value="1"/>
</dbReference>
<evidence type="ECO:0000256" key="3">
    <source>
        <dbReference type="ARBA" id="ARBA00022573"/>
    </source>
</evidence>
<dbReference type="CDD" id="cd11642">
    <property type="entry name" value="SUMT"/>
    <property type="match status" value="1"/>
</dbReference>
<dbReference type="InterPro" id="IPR050161">
    <property type="entry name" value="Siro_Cobalamin_biosynth"/>
</dbReference>
<evidence type="ECO:0000256" key="11">
    <source>
        <dbReference type="ARBA" id="ARBA00025705"/>
    </source>
</evidence>
<name>A0A2S7VM25_PHOAN</name>
<dbReference type="Pfam" id="PF00590">
    <property type="entry name" value="TP_methylase"/>
    <property type="match status" value="1"/>
</dbReference>
<dbReference type="Gene3D" id="3.30.950.10">
    <property type="entry name" value="Methyltransferase, Cobalt-precorrin-4 Transmethylase, Domain 2"/>
    <property type="match status" value="1"/>
</dbReference>
<dbReference type="UniPathway" id="UPA00262">
    <property type="reaction ID" value="UER00211"/>
</dbReference>
<evidence type="ECO:0000256" key="2">
    <source>
        <dbReference type="ARBA" id="ARBA00012162"/>
    </source>
</evidence>
<dbReference type="GO" id="GO:0009236">
    <property type="term" value="P:cobalamin biosynthetic process"/>
    <property type="evidence" value="ECO:0007669"/>
    <property type="project" value="UniProtKB-KW"/>
</dbReference>
<dbReference type="GO" id="GO:0016491">
    <property type="term" value="F:oxidoreductase activity"/>
    <property type="evidence" value="ECO:0007669"/>
    <property type="project" value="UniProtKB-KW"/>
</dbReference>
<keyword evidence="5 14" id="KW-0808">Transferase</keyword>
<evidence type="ECO:0000313" key="15">
    <source>
        <dbReference type="Proteomes" id="UP000238730"/>
    </source>
</evidence>
<evidence type="ECO:0000256" key="10">
    <source>
        <dbReference type="ARBA" id="ARBA00023268"/>
    </source>
</evidence>
<dbReference type="Proteomes" id="UP000238730">
    <property type="component" value="Unassembled WGS sequence"/>
</dbReference>
<dbReference type="InterPro" id="IPR014776">
    <property type="entry name" value="4pyrrole_Mease_sub2"/>
</dbReference>
<proteinExistence type="inferred from homology"/>
<dbReference type="Gene3D" id="3.40.1010.10">
    <property type="entry name" value="Cobalt-precorrin-4 Transmethylase, Domain 1"/>
    <property type="match status" value="1"/>
</dbReference>
<dbReference type="OrthoDB" id="9815856at2"/>
<keyword evidence="8" id="KW-0456">Lyase</keyword>
<dbReference type="FunFam" id="3.30.950.10:FF:000001">
    <property type="entry name" value="Siroheme synthase"/>
    <property type="match status" value="1"/>
</dbReference>
<dbReference type="NCBIfam" id="NF004790">
    <property type="entry name" value="PRK06136.1"/>
    <property type="match status" value="1"/>
</dbReference>
<dbReference type="FunFam" id="3.40.1010.10:FF:000001">
    <property type="entry name" value="Siroheme synthase"/>
    <property type="match status" value="1"/>
</dbReference>
<evidence type="ECO:0000256" key="9">
    <source>
        <dbReference type="ARBA" id="ARBA00023244"/>
    </source>
</evidence>
<dbReference type="GO" id="GO:0016829">
    <property type="term" value="F:lyase activity"/>
    <property type="evidence" value="ECO:0007669"/>
    <property type="project" value="UniProtKB-KW"/>
</dbReference>
<accession>A0A2S7VM25</accession>
<dbReference type="GO" id="GO:0032259">
    <property type="term" value="P:methylation"/>
    <property type="evidence" value="ECO:0007669"/>
    <property type="project" value="UniProtKB-KW"/>
</dbReference>
<keyword evidence="4 14" id="KW-0489">Methyltransferase</keyword>
<comment type="caution">
    <text evidence="14">The sequence shown here is derived from an EMBL/GenBank/DDBJ whole genome shotgun (WGS) entry which is preliminary data.</text>
</comment>
<evidence type="ECO:0000256" key="5">
    <source>
        <dbReference type="ARBA" id="ARBA00022679"/>
    </source>
</evidence>
<evidence type="ECO:0000256" key="1">
    <source>
        <dbReference type="ARBA" id="ARBA00005879"/>
    </source>
</evidence>
<protein>
    <recommendedName>
        <fullName evidence="2">uroporphyrinogen-III C-methyltransferase</fullName>
        <ecNumber evidence="2">2.1.1.107</ecNumber>
    </recommendedName>
</protein>
<evidence type="ECO:0000259" key="13">
    <source>
        <dbReference type="Pfam" id="PF00590"/>
    </source>
</evidence>
<dbReference type="AlphaFoldDB" id="A0A2S7VM25"/>
<dbReference type="GO" id="GO:0004851">
    <property type="term" value="F:uroporphyrin-III C-methyltransferase activity"/>
    <property type="evidence" value="ECO:0007669"/>
    <property type="project" value="UniProtKB-EC"/>
</dbReference>
<dbReference type="InterPro" id="IPR035996">
    <property type="entry name" value="4pyrrol_Methylase_sf"/>
</dbReference>
<comment type="pathway">
    <text evidence="12">Cofactor biosynthesis; adenosylcobalamin biosynthesis; precorrin-2 from uroporphyrinogen III: step 1/1.</text>
</comment>
<keyword evidence="6" id="KW-0949">S-adenosyl-L-methionine</keyword>
<dbReference type="EMBL" id="MSCJ01000003">
    <property type="protein sequence ID" value="PQJ62730.1"/>
    <property type="molecule type" value="Genomic_DNA"/>
</dbReference>
<dbReference type="RefSeq" id="WP_105062507.1">
    <property type="nucleotide sequence ID" value="NZ_MSCJ01000003.1"/>
</dbReference>
<keyword evidence="7" id="KW-0560">Oxidoreductase</keyword>
<sequence length="295" mass="31883">MDDFSTIKRTAKQVLKSRFQPHDDQGYKKVLRPLSSTSRKPDRGFVSLVGAGPSDPDLLTIKALRALEQADVVVYDRLVSQDIIALANPEAIHIYVGKRCGKPSLSQEEINQILISEALKGQYVVRIKGGDPLIFGRGGEEALALVDANINYEFIPGITAAIGCAASAGIPLTHREVSRSVTLVTGHVATGAFNAWSQLVANGQTLVFYMGLEKAQQIQNQLTEAKLSEETPVAVICHGCSVNQAVYIEQLKGLAALAEDLKGESPALIIIGDVVALREQLQRTARQLTEQVCLL</sequence>
<evidence type="ECO:0000256" key="12">
    <source>
        <dbReference type="ARBA" id="ARBA00060548"/>
    </source>
</evidence>
<comment type="pathway">
    <text evidence="11">Porphyrin-containing compound metabolism; siroheme biosynthesis; precorrin-2 from uroporphyrinogen III: step 1/1.</text>
</comment>
<evidence type="ECO:0000256" key="8">
    <source>
        <dbReference type="ARBA" id="ARBA00023239"/>
    </source>
</evidence>
<dbReference type="GO" id="GO:0019354">
    <property type="term" value="P:siroheme biosynthetic process"/>
    <property type="evidence" value="ECO:0007669"/>
    <property type="project" value="UniProtKB-UniPathway"/>
</dbReference>
<organism evidence="14 15">
    <name type="scientific">Photobacterium angustum</name>
    <dbReference type="NCBI Taxonomy" id="661"/>
    <lineage>
        <taxon>Bacteria</taxon>
        <taxon>Pseudomonadati</taxon>
        <taxon>Pseudomonadota</taxon>
        <taxon>Gammaproteobacteria</taxon>
        <taxon>Vibrionales</taxon>
        <taxon>Vibrionaceae</taxon>
        <taxon>Photobacterium</taxon>
    </lineage>
</organism>
<dbReference type="EC" id="2.1.1.107" evidence="2"/>
<evidence type="ECO:0000313" key="14">
    <source>
        <dbReference type="EMBL" id="PQJ62730.1"/>
    </source>
</evidence>
<keyword evidence="10" id="KW-0511">Multifunctional enzyme</keyword>
<dbReference type="InterPro" id="IPR006366">
    <property type="entry name" value="CobA/CysG_C"/>
</dbReference>
<keyword evidence="3" id="KW-0169">Cobalamin biosynthesis</keyword>
<keyword evidence="9" id="KW-0627">Porphyrin biosynthesis</keyword>
<dbReference type="PANTHER" id="PTHR45790">
    <property type="entry name" value="SIROHEME SYNTHASE-RELATED"/>
    <property type="match status" value="1"/>
</dbReference>
<dbReference type="NCBIfam" id="TIGR01469">
    <property type="entry name" value="cobA_cysG_Cterm"/>
    <property type="match status" value="1"/>
</dbReference>
<gene>
    <name evidence="14" type="ORF">BTO08_21160</name>
</gene>
<dbReference type="InterPro" id="IPR014777">
    <property type="entry name" value="4pyrrole_Mease_sub1"/>
</dbReference>
<feature type="domain" description="Tetrapyrrole methylase" evidence="13">
    <location>
        <begin position="46"/>
        <end position="254"/>
    </location>
</feature>
<evidence type="ECO:0000256" key="7">
    <source>
        <dbReference type="ARBA" id="ARBA00023002"/>
    </source>
</evidence>
<evidence type="ECO:0000256" key="4">
    <source>
        <dbReference type="ARBA" id="ARBA00022603"/>
    </source>
</evidence>
<dbReference type="InterPro" id="IPR000878">
    <property type="entry name" value="4pyrrol_Mease"/>
</dbReference>
<comment type="similarity">
    <text evidence="1">Belongs to the precorrin methyltransferase family.</text>
</comment>